<dbReference type="GO" id="GO:0008199">
    <property type="term" value="F:ferric iron binding"/>
    <property type="evidence" value="ECO:0007669"/>
    <property type="project" value="InterPro"/>
</dbReference>
<dbReference type="PROSITE" id="PS50905">
    <property type="entry name" value="FERRITIN_LIKE"/>
    <property type="match status" value="1"/>
</dbReference>
<evidence type="ECO:0000256" key="2">
    <source>
        <dbReference type="ARBA" id="ARBA00022434"/>
    </source>
</evidence>
<dbReference type="KEGG" id="pvt:110088807"/>
<dbReference type="GO" id="GO:0006879">
    <property type="term" value="P:intracellular iron ion homeostasis"/>
    <property type="evidence" value="ECO:0007669"/>
    <property type="project" value="UniProtKB-KW"/>
</dbReference>
<dbReference type="InParanoid" id="A0A6J0V290"/>
<keyword evidence="8" id="KW-1185">Reference proteome</keyword>
<evidence type="ECO:0000256" key="3">
    <source>
        <dbReference type="ARBA" id="ARBA00022723"/>
    </source>
</evidence>
<dbReference type="Proteomes" id="UP001652642">
    <property type="component" value="Chromosome 1"/>
</dbReference>
<evidence type="ECO:0000256" key="6">
    <source>
        <dbReference type="RuleBase" id="RU361145"/>
    </source>
</evidence>
<feature type="domain" description="Ferritin-like diiron" evidence="7">
    <location>
        <begin position="32"/>
        <end position="181"/>
    </location>
</feature>
<dbReference type="Gene3D" id="1.20.1260.10">
    <property type="match status" value="1"/>
</dbReference>
<dbReference type="InterPro" id="IPR012347">
    <property type="entry name" value="Ferritin-like"/>
</dbReference>
<dbReference type="OrthoDB" id="186462at2759"/>
<evidence type="ECO:0000313" key="8">
    <source>
        <dbReference type="Proteomes" id="UP001652642"/>
    </source>
</evidence>
<comment type="similarity">
    <text evidence="1 6">Belongs to the ferritin family.</text>
</comment>
<keyword evidence="3 5" id="KW-0479">Metal-binding</keyword>
<dbReference type="InterPro" id="IPR009040">
    <property type="entry name" value="Ferritin-like_diiron"/>
</dbReference>
<accession>A0A6J0V290</accession>
<gene>
    <name evidence="9" type="primary">LOC110088807</name>
</gene>
<sequence>MAEPNPKRLKSGLPFCAVHRQQGRPPGNPVKQNFPPVVEEGLCGVTSAVLEVASVFQMLGEIFNDSNMALPNVSKFFLDQAKEEREVADALIQYQRVRGSIYCSRIITKPPNMLLNGVAPALEVALVQLKTVTSYFEELYTLSIKYSDPCTASTIKKQFLRSKSKKIKLMGDLLSNAHRLRSTQDGRGGLENYLIECSLKELKIGPDSETHCDLCVPLQRCTGVAKQLLLLHQEFPQHRNNGRSKYPELYCFLYQPRWKGLWEANRRQEEKWL</sequence>
<dbReference type="PANTHER" id="PTHR11431">
    <property type="entry name" value="FERRITIN"/>
    <property type="match status" value="1"/>
</dbReference>
<reference evidence="9" key="2">
    <citation type="submission" date="2025-08" db="UniProtKB">
        <authorList>
            <consortium name="RefSeq"/>
        </authorList>
    </citation>
    <scope>IDENTIFICATION</scope>
</reference>
<evidence type="ECO:0000256" key="4">
    <source>
        <dbReference type="ARBA" id="ARBA00023004"/>
    </source>
</evidence>
<name>A0A6J0V290_9SAUR</name>
<evidence type="ECO:0000313" key="9">
    <source>
        <dbReference type="RefSeq" id="XP_020667002.2"/>
    </source>
</evidence>
<evidence type="ECO:0000256" key="1">
    <source>
        <dbReference type="ARBA" id="ARBA00007513"/>
    </source>
</evidence>
<dbReference type="SUPFAM" id="SSF47240">
    <property type="entry name" value="Ferritin-like"/>
    <property type="match status" value="1"/>
</dbReference>
<dbReference type="InterPro" id="IPR001519">
    <property type="entry name" value="Ferritin"/>
</dbReference>
<evidence type="ECO:0000259" key="7">
    <source>
        <dbReference type="PROSITE" id="PS50905"/>
    </source>
</evidence>
<proteinExistence type="inferred from homology"/>
<dbReference type="GO" id="GO:0006826">
    <property type="term" value="P:iron ion transport"/>
    <property type="evidence" value="ECO:0007669"/>
    <property type="project" value="InterPro"/>
</dbReference>
<evidence type="ECO:0000256" key="5">
    <source>
        <dbReference type="PIRSR" id="PIRSR601519-1"/>
    </source>
</evidence>
<reference evidence="8" key="1">
    <citation type="submission" date="2025-05" db="UniProtKB">
        <authorList>
            <consortium name="RefSeq"/>
        </authorList>
    </citation>
    <scope>NUCLEOTIDE SEQUENCE [LARGE SCALE GENOMIC DNA]</scope>
</reference>
<protein>
    <recommendedName>
        <fullName evidence="6">Ferritin</fullName>
    </recommendedName>
</protein>
<organism evidence="8 9">
    <name type="scientific">Pogona vitticeps</name>
    <name type="common">central bearded dragon</name>
    <dbReference type="NCBI Taxonomy" id="103695"/>
    <lineage>
        <taxon>Eukaryota</taxon>
        <taxon>Metazoa</taxon>
        <taxon>Chordata</taxon>
        <taxon>Craniata</taxon>
        <taxon>Vertebrata</taxon>
        <taxon>Euteleostomi</taxon>
        <taxon>Lepidosauria</taxon>
        <taxon>Squamata</taxon>
        <taxon>Bifurcata</taxon>
        <taxon>Unidentata</taxon>
        <taxon>Episquamata</taxon>
        <taxon>Toxicofera</taxon>
        <taxon>Iguania</taxon>
        <taxon>Acrodonta</taxon>
        <taxon>Agamidae</taxon>
        <taxon>Amphibolurinae</taxon>
        <taxon>Pogona</taxon>
    </lineage>
</organism>
<dbReference type="GO" id="GO:0005737">
    <property type="term" value="C:cytoplasm"/>
    <property type="evidence" value="ECO:0007669"/>
    <property type="project" value="TreeGrafter"/>
</dbReference>
<dbReference type="InterPro" id="IPR009078">
    <property type="entry name" value="Ferritin-like_SF"/>
</dbReference>
<dbReference type="FunCoup" id="A0A6J0V290">
    <property type="interactions" value="1"/>
</dbReference>
<comment type="function">
    <text evidence="6">Stores iron in a soluble, non-toxic, readily available form. Important for iron homeostasis. Iron is taken up in the ferrous form and deposited as ferric hydroxides after oxidation.</text>
</comment>
<keyword evidence="2 6" id="KW-0409">Iron storage</keyword>
<dbReference type="PANTHER" id="PTHR11431:SF23">
    <property type="entry name" value="FERRITIN"/>
    <property type="match status" value="1"/>
</dbReference>
<dbReference type="RefSeq" id="XP_020667002.2">
    <property type="nucleotide sequence ID" value="XM_020811343.2"/>
</dbReference>
<keyword evidence="4 5" id="KW-0408">Iron</keyword>
<dbReference type="AlphaFoldDB" id="A0A6J0V290"/>
<dbReference type="InterPro" id="IPR008331">
    <property type="entry name" value="Ferritin_DPS_dom"/>
</dbReference>
<feature type="binding site" evidence="5">
    <location>
        <position position="84"/>
    </location>
    <ligand>
        <name>Fe cation</name>
        <dbReference type="ChEBI" id="CHEBI:24875"/>
        <label>1</label>
    </ligand>
</feature>
<dbReference type="GO" id="GO:0008198">
    <property type="term" value="F:ferrous iron binding"/>
    <property type="evidence" value="ECO:0007669"/>
    <property type="project" value="TreeGrafter"/>
</dbReference>
<dbReference type="Pfam" id="PF00210">
    <property type="entry name" value="Ferritin"/>
    <property type="match status" value="1"/>
</dbReference>
<dbReference type="GeneID" id="110088807"/>